<evidence type="ECO:0000313" key="1">
    <source>
        <dbReference type="EMBL" id="GHW01267.1"/>
    </source>
</evidence>
<reference evidence="2" key="1">
    <citation type="submission" date="2021-01" db="EMBL/GenBank/DDBJ databases">
        <title>Draft genome sequence of Nasalis larvatus strain YZ03.</title>
        <authorList>
            <person name="Suzuki-Hashido N."/>
            <person name="Tsuchida S."/>
            <person name="Hayakawa T."/>
        </authorList>
    </citation>
    <scope>NUCLEOTIDE SEQUENCE [LARGE SCALE GENOMIC DNA]</scope>
    <source>
        <strain evidence="2">YZ03</strain>
    </source>
</reference>
<accession>A0ABQ3WAM6</accession>
<keyword evidence="2" id="KW-1185">Reference proteome</keyword>
<dbReference type="Proteomes" id="UP000616547">
    <property type="component" value="Unassembled WGS sequence"/>
</dbReference>
<evidence type="ECO:0000313" key="2">
    <source>
        <dbReference type="Proteomes" id="UP000616547"/>
    </source>
</evidence>
<dbReference type="EMBL" id="BOCI01000251">
    <property type="protein sequence ID" value="GHW01267.1"/>
    <property type="molecule type" value="Genomic_DNA"/>
</dbReference>
<comment type="caution">
    <text evidence="1">The sequence shown here is derived from an EMBL/GenBank/DDBJ whole genome shotgun (WGS) entry which is preliminary data.</text>
</comment>
<name>A0ABQ3WAM6_9LACO</name>
<dbReference type="RefSeq" id="WP_201331147.1">
    <property type="nucleotide sequence ID" value="NZ_BOCG01000343.1"/>
</dbReference>
<proteinExistence type="predicted"/>
<gene>
    <name evidence="1" type="ORF">lacNasYZ03_09540</name>
</gene>
<organism evidence="1 2">
    <name type="scientific">Lactobacillus nasalidis</name>
    <dbReference type="NCBI Taxonomy" id="2797258"/>
    <lineage>
        <taxon>Bacteria</taxon>
        <taxon>Bacillati</taxon>
        <taxon>Bacillota</taxon>
        <taxon>Bacilli</taxon>
        <taxon>Lactobacillales</taxon>
        <taxon>Lactobacillaceae</taxon>
        <taxon>Lactobacillus</taxon>
    </lineage>
</organism>
<sequence>MLLQDFLQLLTGLNGQNQLYLKVDQNLRPLSKFILAREDCQLCCGSRPLTVDKFRRLTGKGDAAIPLSFCWQDRTLPVYGIQIQPAERRIICR</sequence>
<protein>
    <recommendedName>
        <fullName evidence="3">Transposase</fullName>
    </recommendedName>
</protein>
<evidence type="ECO:0008006" key="3">
    <source>
        <dbReference type="Google" id="ProtNLM"/>
    </source>
</evidence>